<organism evidence="2">
    <name type="scientific">Aegilops tauschii</name>
    <name type="common">Tausch's goatgrass</name>
    <name type="synonym">Aegilops squarrosa</name>
    <dbReference type="NCBI Taxonomy" id="37682"/>
    <lineage>
        <taxon>Eukaryota</taxon>
        <taxon>Viridiplantae</taxon>
        <taxon>Streptophyta</taxon>
        <taxon>Embryophyta</taxon>
        <taxon>Tracheophyta</taxon>
        <taxon>Spermatophyta</taxon>
        <taxon>Magnoliopsida</taxon>
        <taxon>Liliopsida</taxon>
        <taxon>Poales</taxon>
        <taxon>Poaceae</taxon>
        <taxon>BOP clade</taxon>
        <taxon>Pooideae</taxon>
        <taxon>Triticodae</taxon>
        <taxon>Triticeae</taxon>
        <taxon>Triticinae</taxon>
        <taxon>Aegilops</taxon>
    </lineage>
</organism>
<reference evidence="2" key="1">
    <citation type="submission" date="2015-06" db="UniProtKB">
        <authorList>
            <consortium name="EnsemblPlants"/>
        </authorList>
    </citation>
    <scope>IDENTIFICATION</scope>
</reference>
<evidence type="ECO:0000313" key="2">
    <source>
        <dbReference type="EnsemblPlants" id="EMT30874"/>
    </source>
</evidence>
<dbReference type="ExpressionAtlas" id="M8C9A1">
    <property type="expression patterns" value="baseline"/>
</dbReference>
<name>M8C9A1_AEGTA</name>
<proteinExistence type="predicted"/>
<feature type="region of interest" description="Disordered" evidence="1">
    <location>
        <begin position="1"/>
        <end position="23"/>
    </location>
</feature>
<dbReference type="EnsemblPlants" id="EMT30874">
    <property type="protein sequence ID" value="EMT30874"/>
    <property type="gene ID" value="F775_08509"/>
</dbReference>
<dbReference type="AlphaFoldDB" id="M8C9A1"/>
<accession>M8C9A1</accession>
<feature type="compositionally biased region" description="Low complexity" evidence="1">
    <location>
        <begin position="155"/>
        <end position="164"/>
    </location>
</feature>
<feature type="region of interest" description="Disordered" evidence="1">
    <location>
        <begin position="289"/>
        <end position="328"/>
    </location>
</feature>
<feature type="compositionally biased region" description="Polar residues" evidence="1">
    <location>
        <begin position="289"/>
        <end position="320"/>
    </location>
</feature>
<evidence type="ECO:0000256" key="1">
    <source>
        <dbReference type="SAM" id="MobiDB-lite"/>
    </source>
</evidence>
<protein>
    <submittedName>
        <fullName evidence="2">Uncharacterized protein</fullName>
    </submittedName>
</protein>
<feature type="region of interest" description="Disordered" evidence="1">
    <location>
        <begin position="130"/>
        <end position="181"/>
    </location>
</feature>
<sequence>MARSKMSALAGGGGGGGGGERRRVDHILSPELKRLRAAEVAWFEAKEESAAGDEAAAARVPALKEEYDLAFVFSNSLMEHHFGVGKSGDGDDGYDLQTLTHTYNWRIIHAPSTTTEDAIAQLRSRRLMSRMEVPSGTATEGRADRTEVLDSGPFSSSASTATPPNGRNGRMLTPTSDDGEYVEYSFDSVSDMPYTEEDEDRMLMQAILESLKDLDKSNTKNTQSAVSDVASKENSVAPDVVALETDASSISVRGADAPGKDVAACNSVTKTSSVQSADRCTVNDAVSANVSGASESNGSTQVINGKSGSAESQKPIQNPNGEDGTRATLVVQKSRTGSLIDGLTQKWGSFFKNND</sequence>